<dbReference type="GO" id="GO:0008270">
    <property type="term" value="F:zinc ion binding"/>
    <property type="evidence" value="ECO:0007669"/>
    <property type="project" value="UniProtKB-KW"/>
</dbReference>
<dbReference type="PaxDb" id="3218-PP1S38_206V6.1"/>
<dbReference type="OrthoDB" id="1708403at2759"/>
<keyword evidence="6" id="KW-0804">Transcription</keyword>
<reference evidence="11 13" key="2">
    <citation type="journal article" date="2018" name="Plant J.">
        <title>The Physcomitrella patens chromosome-scale assembly reveals moss genome structure and evolution.</title>
        <authorList>
            <person name="Lang D."/>
            <person name="Ullrich K.K."/>
            <person name="Murat F."/>
            <person name="Fuchs J."/>
            <person name="Jenkins J."/>
            <person name="Haas F.B."/>
            <person name="Piednoel M."/>
            <person name="Gundlach H."/>
            <person name="Van Bel M."/>
            <person name="Meyberg R."/>
            <person name="Vives C."/>
            <person name="Morata J."/>
            <person name="Symeonidi A."/>
            <person name="Hiss M."/>
            <person name="Muchero W."/>
            <person name="Kamisugi Y."/>
            <person name="Saleh O."/>
            <person name="Blanc G."/>
            <person name="Decker E.L."/>
            <person name="van Gessel N."/>
            <person name="Grimwood J."/>
            <person name="Hayes R.D."/>
            <person name="Graham S.W."/>
            <person name="Gunter L.E."/>
            <person name="McDaniel S.F."/>
            <person name="Hoernstein S.N.W."/>
            <person name="Larsson A."/>
            <person name="Li F.W."/>
            <person name="Perroud P.F."/>
            <person name="Phillips J."/>
            <person name="Ranjan P."/>
            <person name="Rokshar D.S."/>
            <person name="Rothfels C.J."/>
            <person name="Schneider L."/>
            <person name="Shu S."/>
            <person name="Stevenson D.W."/>
            <person name="Thummler F."/>
            <person name="Tillich M."/>
            <person name="Villarreal Aguilar J.C."/>
            <person name="Widiez T."/>
            <person name="Wong G.K."/>
            <person name="Wymore A."/>
            <person name="Zhang Y."/>
            <person name="Zimmer A.D."/>
            <person name="Quatrano R.S."/>
            <person name="Mayer K.F.X."/>
            <person name="Goodstein D."/>
            <person name="Casacuberta J.M."/>
            <person name="Vandepoele K."/>
            <person name="Reski R."/>
            <person name="Cuming A.C."/>
            <person name="Tuskan G.A."/>
            <person name="Maumus F."/>
            <person name="Salse J."/>
            <person name="Schmutz J."/>
            <person name="Rensing S.A."/>
        </authorList>
    </citation>
    <scope>NUCLEOTIDE SEQUENCE [LARGE SCALE GENOMIC DNA]</scope>
    <source>
        <strain evidence="12 13">cv. Gransden 2004</strain>
    </source>
</reference>
<keyword evidence="2" id="KW-0479">Metal-binding</keyword>
<comment type="subcellular location">
    <subcellularLocation>
        <location evidence="1">Nucleus</location>
    </subcellularLocation>
</comment>
<dbReference type="PROSITE" id="PS50157">
    <property type="entry name" value="ZINC_FINGER_C2H2_2"/>
    <property type="match status" value="1"/>
</dbReference>
<reference evidence="11 13" key="1">
    <citation type="journal article" date="2008" name="Science">
        <title>The Physcomitrella genome reveals evolutionary insights into the conquest of land by plants.</title>
        <authorList>
            <person name="Rensing S."/>
            <person name="Lang D."/>
            <person name="Zimmer A."/>
            <person name="Terry A."/>
            <person name="Salamov A."/>
            <person name="Shapiro H."/>
            <person name="Nishiyama T."/>
            <person name="Perroud P.-F."/>
            <person name="Lindquist E."/>
            <person name="Kamisugi Y."/>
            <person name="Tanahashi T."/>
            <person name="Sakakibara K."/>
            <person name="Fujita T."/>
            <person name="Oishi K."/>
            <person name="Shin-I T."/>
            <person name="Kuroki Y."/>
            <person name="Toyoda A."/>
            <person name="Suzuki Y."/>
            <person name="Hashimoto A."/>
            <person name="Yamaguchi K."/>
            <person name="Sugano A."/>
            <person name="Kohara Y."/>
            <person name="Fujiyama A."/>
            <person name="Anterola A."/>
            <person name="Aoki S."/>
            <person name="Ashton N."/>
            <person name="Barbazuk W.B."/>
            <person name="Barker E."/>
            <person name="Bennetzen J."/>
            <person name="Bezanilla M."/>
            <person name="Blankenship R."/>
            <person name="Cho S.H."/>
            <person name="Dutcher S."/>
            <person name="Estelle M."/>
            <person name="Fawcett J.A."/>
            <person name="Gundlach H."/>
            <person name="Hanada K."/>
            <person name="Heyl A."/>
            <person name="Hicks K.A."/>
            <person name="Hugh J."/>
            <person name="Lohr M."/>
            <person name="Mayer K."/>
            <person name="Melkozernov A."/>
            <person name="Murata T."/>
            <person name="Nelson D."/>
            <person name="Pils B."/>
            <person name="Prigge M."/>
            <person name="Reiss B."/>
            <person name="Renner T."/>
            <person name="Rombauts S."/>
            <person name="Rushton P."/>
            <person name="Sanderfoot A."/>
            <person name="Schween G."/>
            <person name="Shiu S.-H."/>
            <person name="Stueber K."/>
            <person name="Theodoulou F.L."/>
            <person name="Tu H."/>
            <person name="Van de Peer Y."/>
            <person name="Verrier P.J."/>
            <person name="Waters E."/>
            <person name="Wood A."/>
            <person name="Yang L."/>
            <person name="Cove D."/>
            <person name="Cuming A."/>
            <person name="Hasebe M."/>
            <person name="Lucas S."/>
            <person name="Mishler D.B."/>
            <person name="Reski R."/>
            <person name="Grigoriev I."/>
            <person name="Quatrano R.S."/>
            <person name="Boore J.L."/>
        </authorList>
    </citation>
    <scope>NUCLEOTIDE SEQUENCE [LARGE SCALE GENOMIC DNA]</scope>
    <source>
        <strain evidence="12 13">cv. Gransden 2004</strain>
    </source>
</reference>
<evidence type="ECO:0000256" key="9">
    <source>
        <dbReference type="SAM" id="MobiDB-lite"/>
    </source>
</evidence>
<evidence type="ECO:0000256" key="4">
    <source>
        <dbReference type="ARBA" id="ARBA00022833"/>
    </source>
</evidence>
<protein>
    <recommendedName>
        <fullName evidence="10">C2H2-type domain-containing protein</fullName>
    </recommendedName>
</protein>
<sequence length="183" mass="20181">MMGTGHIAVLLPDQEHLKRTRPWGGNIMHEPDVKGGGDVPYWRKKVLVTNTDATDSSGDASTSEQWPPRSYMCNFCRREFRTAQGLGGHMNVHRRERAQANQLAHLTNSNEALLASTNSQDANSATCMQGEWKRGYYNYLNGAPLSQQASTLSSNQPLGGILHSSEKPGDTVDLELRLGQKSD</sequence>
<feature type="domain" description="C2H2-type" evidence="10">
    <location>
        <begin position="71"/>
        <end position="98"/>
    </location>
</feature>
<keyword evidence="13" id="KW-1185">Reference proteome</keyword>
<dbReference type="EMBL" id="ABEU02000001">
    <property type="protein sequence ID" value="PNR61954.1"/>
    <property type="molecule type" value="Genomic_DNA"/>
</dbReference>
<dbReference type="GO" id="GO:0005634">
    <property type="term" value="C:nucleus"/>
    <property type="evidence" value="ECO:0007669"/>
    <property type="project" value="UniProtKB-SubCell"/>
</dbReference>
<dbReference type="RefSeq" id="XP_024371225.1">
    <property type="nucleotide sequence ID" value="XM_024515457.2"/>
</dbReference>
<dbReference type="PANTHER" id="PTHR45801">
    <property type="entry name" value="OS07G0101800 PROTEIN"/>
    <property type="match status" value="1"/>
</dbReference>
<accession>A0A2K1L7I0</accession>
<dbReference type="Gene3D" id="3.30.160.60">
    <property type="entry name" value="Classic Zinc Finger"/>
    <property type="match status" value="1"/>
</dbReference>
<dbReference type="GeneID" id="112280224"/>
<dbReference type="Gramene" id="Pp3c1_8210V3.1">
    <property type="protein sequence ID" value="PAC:32970009.CDS.1"/>
    <property type="gene ID" value="Pp3c1_8210"/>
</dbReference>
<dbReference type="SUPFAM" id="SSF57667">
    <property type="entry name" value="beta-beta-alpha zinc fingers"/>
    <property type="match status" value="1"/>
</dbReference>
<evidence type="ECO:0000313" key="12">
    <source>
        <dbReference type="EnsemblPlants" id="PAC:32970009.CDS.1"/>
    </source>
</evidence>
<evidence type="ECO:0000256" key="8">
    <source>
        <dbReference type="PROSITE-ProRule" id="PRU00042"/>
    </source>
</evidence>
<keyword evidence="4" id="KW-0862">Zinc</keyword>
<dbReference type="InterPro" id="IPR052426">
    <property type="entry name" value="Plant_dev_regulator"/>
</dbReference>
<dbReference type="PROSITE" id="PS00028">
    <property type="entry name" value="ZINC_FINGER_C2H2_1"/>
    <property type="match status" value="1"/>
</dbReference>
<dbReference type="EnsemblPlants" id="Pp3c1_8210V3.2">
    <property type="protein sequence ID" value="PAC:32970010.CDS.1"/>
    <property type="gene ID" value="Pp3c1_8210"/>
</dbReference>
<dbReference type="Gramene" id="Pp3c1_8210V3.2">
    <property type="protein sequence ID" value="PAC:32970010.CDS.1"/>
    <property type="gene ID" value="Pp3c1_8210"/>
</dbReference>
<evidence type="ECO:0000313" key="11">
    <source>
        <dbReference type="EMBL" id="PNR61954.1"/>
    </source>
</evidence>
<dbReference type="InterPro" id="IPR013087">
    <property type="entry name" value="Znf_C2H2_type"/>
</dbReference>
<evidence type="ECO:0000256" key="2">
    <source>
        <dbReference type="ARBA" id="ARBA00022723"/>
    </source>
</evidence>
<proteinExistence type="predicted"/>
<dbReference type="InterPro" id="IPR036236">
    <property type="entry name" value="Znf_C2H2_sf"/>
</dbReference>
<name>A0A2K1L7I0_PHYPA</name>
<evidence type="ECO:0000313" key="13">
    <source>
        <dbReference type="Proteomes" id="UP000006727"/>
    </source>
</evidence>
<evidence type="ECO:0000256" key="1">
    <source>
        <dbReference type="ARBA" id="ARBA00004123"/>
    </source>
</evidence>
<reference evidence="12" key="3">
    <citation type="submission" date="2020-12" db="UniProtKB">
        <authorList>
            <consortium name="EnsemblPlants"/>
        </authorList>
    </citation>
    <scope>IDENTIFICATION</scope>
</reference>
<dbReference type="Proteomes" id="UP000006727">
    <property type="component" value="Chromosome 1"/>
</dbReference>
<organism evidence="11">
    <name type="scientific">Physcomitrium patens</name>
    <name type="common">Spreading-leaved earth moss</name>
    <name type="synonym">Physcomitrella patens</name>
    <dbReference type="NCBI Taxonomy" id="3218"/>
    <lineage>
        <taxon>Eukaryota</taxon>
        <taxon>Viridiplantae</taxon>
        <taxon>Streptophyta</taxon>
        <taxon>Embryophyta</taxon>
        <taxon>Bryophyta</taxon>
        <taxon>Bryophytina</taxon>
        <taxon>Bryopsida</taxon>
        <taxon>Funariidae</taxon>
        <taxon>Funariales</taxon>
        <taxon>Funariaceae</taxon>
        <taxon>Physcomitrium</taxon>
    </lineage>
</organism>
<evidence type="ECO:0000256" key="7">
    <source>
        <dbReference type="ARBA" id="ARBA00023242"/>
    </source>
</evidence>
<dbReference type="PANTHER" id="PTHR45801:SF107">
    <property type="entry name" value="TRANSCRIPTIONAL REGULATOR SUPERMAN-LIKE"/>
    <property type="match status" value="1"/>
</dbReference>
<evidence type="ECO:0000256" key="5">
    <source>
        <dbReference type="ARBA" id="ARBA00023015"/>
    </source>
</evidence>
<feature type="region of interest" description="Disordered" evidence="9">
    <location>
        <begin position="150"/>
        <end position="169"/>
    </location>
</feature>
<keyword evidence="3 8" id="KW-0863">Zinc-finger</keyword>
<evidence type="ECO:0000256" key="3">
    <source>
        <dbReference type="ARBA" id="ARBA00022771"/>
    </source>
</evidence>
<dbReference type="EnsemblPlants" id="Pp3c1_8210V3.1">
    <property type="protein sequence ID" value="PAC:32970009.CDS.1"/>
    <property type="gene ID" value="Pp3c1_8210"/>
</dbReference>
<keyword evidence="7" id="KW-0539">Nucleus</keyword>
<gene>
    <name evidence="12" type="primary">LOC112280224</name>
    <name evidence="11" type="ORF">PHYPA_000378</name>
</gene>
<keyword evidence="5" id="KW-0805">Transcription regulation</keyword>
<dbReference type="AlphaFoldDB" id="A0A2K1L7I0"/>
<evidence type="ECO:0000256" key="6">
    <source>
        <dbReference type="ARBA" id="ARBA00023163"/>
    </source>
</evidence>
<evidence type="ECO:0000259" key="10">
    <source>
        <dbReference type="PROSITE" id="PS50157"/>
    </source>
</evidence>